<protein>
    <submittedName>
        <fullName evidence="1">Uncharacterized protein</fullName>
    </submittedName>
</protein>
<evidence type="ECO:0000313" key="1">
    <source>
        <dbReference type="EMBL" id="MPC71289.1"/>
    </source>
</evidence>
<evidence type="ECO:0000313" key="2">
    <source>
        <dbReference type="Proteomes" id="UP000324222"/>
    </source>
</evidence>
<reference evidence="1 2" key="1">
    <citation type="submission" date="2019-05" db="EMBL/GenBank/DDBJ databases">
        <title>Another draft genome of Portunus trituberculatus and its Hox gene families provides insights of decapod evolution.</title>
        <authorList>
            <person name="Jeong J.-H."/>
            <person name="Song I."/>
            <person name="Kim S."/>
            <person name="Choi T."/>
            <person name="Kim D."/>
            <person name="Ryu S."/>
            <person name="Kim W."/>
        </authorList>
    </citation>
    <scope>NUCLEOTIDE SEQUENCE [LARGE SCALE GENOMIC DNA]</scope>
    <source>
        <tissue evidence="1">Muscle</tissue>
    </source>
</reference>
<dbReference type="EMBL" id="VSRR010032636">
    <property type="protein sequence ID" value="MPC71289.1"/>
    <property type="molecule type" value="Genomic_DNA"/>
</dbReference>
<accession>A0A5B7HNJ4</accession>
<name>A0A5B7HNJ4_PORTR</name>
<organism evidence="1 2">
    <name type="scientific">Portunus trituberculatus</name>
    <name type="common">Swimming crab</name>
    <name type="synonym">Neptunus trituberculatus</name>
    <dbReference type="NCBI Taxonomy" id="210409"/>
    <lineage>
        <taxon>Eukaryota</taxon>
        <taxon>Metazoa</taxon>
        <taxon>Ecdysozoa</taxon>
        <taxon>Arthropoda</taxon>
        <taxon>Crustacea</taxon>
        <taxon>Multicrustacea</taxon>
        <taxon>Malacostraca</taxon>
        <taxon>Eumalacostraca</taxon>
        <taxon>Eucarida</taxon>
        <taxon>Decapoda</taxon>
        <taxon>Pleocyemata</taxon>
        <taxon>Brachyura</taxon>
        <taxon>Eubrachyura</taxon>
        <taxon>Portunoidea</taxon>
        <taxon>Portunidae</taxon>
        <taxon>Portuninae</taxon>
        <taxon>Portunus</taxon>
    </lineage>
</organism>
<comment type="caution">
    <text evidence="1">The sequence shown here is derived from an EMBL/GenBank/DDBJ whole genome shotgun (WGS) entry which is preliminary data.</text>
</comment>
<keyword evidence="2" id="KW-1185">Reference proteome</keyword>
<dbReference type="Proteomes" id="UP000324222">
    <property type="component" value="Unassembled WGS sequence"/>
</dbReference>
<sequence>MGDVVRCPIDKDTGWWRLLSVLQVLPCQSEILTTALGIVSRWPRAQVRRGVAGTRDA</sequence>
<proteinExistence type="predicted"/>
<dbReference type="AlphaFoldDB" id="A0A5B7HNJ4"/>
<gene>
    <name evidence="1" type="ORF">E2C01_065561</name>
</gene>